<dbReference type="RefSeq" id="WP_133226456.1">
    <property type="nucleotide sequence ID" value="NZ_SMRT01000002.1"/>
</dbReference>
<evidence type="ECO:0000313" key="2">
    <source>
        <dbReference type="Proteomes" id="UP000295636"/>
    </source>
</evidence>
<dbReference type="SUPFAM" id="SSF109604">
    <property type="entry name" value="HD-domain/PDEase-like"/>
    <property type="match status" value="1"/>
</dbReference>
<reference evidence="1 2" key="1">
    <citation type="submission" date="2019-03" db="EMBL/GenBank/DDBJ databases">
        <title>This is whole genome sequence of Paenibacillus sp MS74 strain.</title>
        <authorList>
            <person name="Trinh H.N."/>
        </authorList>
    </citation>
    <scope>NUCLEOTIDE SEQUENCE [LARGE SCALE GENOMIC DNA]</scope>
    <source>
        <strain evidence="1 2">MS74</strain>
    </source>
</reference>
<dbReference type="Gene3D" id="1.10.3210.10">
    <property type="entry name" value="Hypothetical protein af1432"/>
    <property type="match status" value="1"/>
</dbReference>
<keyword evidence="2" id="KW-1185">Reference proteome</keyword>
<proteinExistence type="predicted"/>
<protein>
    <recommendedName>
        <fullName evidence="3">Phosphohydrolase</fullName>
    </recommendedName>
</protein>
<dbReference type="EMBL" id="SMRT01000002">
    <property type="protein sequence ID" value="TDF99761.1"/>
    <property type="molecule type" value="Genomic_DNA"/>
</dbReference>
<sequence>MDLEGLISFAKPFYESKDLMHDLTHIDRMLHSAERLLKHYPEITDHDLIVYGCYFHGFIYSHESAIRLYLNGLSLPGTYIDKIVTAAWESQKDEVPESLEGKLLHDAHRIEGGKTYLIVKSLCTGTARGQSLEQTLDYFEAHVLSKGVCYLPEAQFIYKEMQQFADMFIKDLRASLPASHKGI</sequence>
<gene>
    <name evidence="1" type="ORF">E1757_08040</name>
</gene>
<dbReference type="AlphaFoldDB" id="A0A4R5KUZ2"/>
<name>A0A4R5KUZ2_9BACL</name>
<comment type="caution">
    <text evidence="1">The sequence shown here is derived from an EMBL/GenBank/DDBJ whole genome shotgun (WGS) entry which is preliminary data.</text>
</comment>
<evidence type="ECO:0000313" key="1">
    <source>
        <dbReference type="EMBL" id="TDF99761.1"/>
    </source>
</evidence>
<organism evidence="1 2">
    <name type="scientific">Paenibacillus piri</name>
    <dbReference type="NCBI Taxonomy" id="2547395"/>
    <lineage>
        <taxon>Bacteria</taxon>
        <taxon>Bacillati</taxon>
        <taxon>Bacillota</taxon>
        <taxon>Bacilli</taxon>
        <taxon>Bacillales</taxon>
        <taxon>Paenibacillaceae</taxon>
        <taxon>Paenibacillus</taxon>
    </lineage>
</organism>
<evidence type="ECO:0008006" key="3">
    <source>
        <dbReference type="Google" id="ProtNLM"/>
    </source>
</evidence>
<dbReference type="Proteomes" id="UP000295636">
    <property type="component" value="Unassembled WGS sequence"/>
</dbReference>
<dbReference type="OrthoDB" id="1905501at2"/>
<accession>A0A4R5KUZ2</accession>